<organism evidence="5 6">
    <name type="scientific">Streptomyces atratus</name>
    <dbReference type="NCBI Taxonomy" id="1893"/>
    <lineage>
        <taxon>Bacteria</taxon>
        <taxon>Bacillati</taxon>
        <taxon>Actinomycetota</taxon>
        <taxon>Actinomycetes</taxon>
        <taxon>Kitasatosporales</taxon>
        <taxon>Streptomycetaceae</taxon>
        <taxon>Streptomyces</taxon>
    </lineage>
</organism>
<reference evidence="5 6" key="1">
    <citation type="journal article" date="2018" name="Front. Microbiol.">
        <title>Genome Sequencing of Streptomyces atratus SCSIOZH16 and Activation Production of Nocardamine via Metabolic Engineering.</title>
        <authorList>
            <person name="Li Y."/>
            <person name="Zhang C."/>
            <person name="Liu C."/>
            <person name="Ju J."/>
            <person name="Ma J."/>
        </authorList>
    </citation>
    <scope>NUCLEOTIDE SEQUENCE [LARGE SCALE GENOMIC DNA]</scope>
    <source>
        <strain evidence="5 6">SCSIO_ZH16</strain>
    </source>
</reference>
<sequence>MSQFTQPPQSPQPQQPYAPAQTPGVRPARNGLGIAALVLGVIGAVSGLIPFLFWLAGILGVIALILGLAGRGRAKRGEATNKGMTTFGAVLGLISLILAVVGAVITFKAVDDAVNDLNKTVSDTAASAKPKPGSDSAKDGDAAPKKKDTGKALEAGDSAVYDDDLTVTVGDATSYTPDAYAAGHTKGNKAYRVAVVIENAGKEKFDSALVNVTARAGQDGVDAEQIFDGKVGEGFSGTVLPGKKVTVQFAFDTPADAKNLTVEVNPGFTYDATQWDLKL</sequence>
<accession>A0A2Z5JF00</accession>
<feature type="region of interest" description="Disordered" evidence="2">
    <location>
        <begin position="122"/>
        <end position="150"/>
    </location>
</feature>
<evidence type="ECO:0000313" key="6">
    <source>
        <dbReference type="Proteomes" id="UP000252698"/>
    </source>
</evidence>
<dbReference type="InterPro" id="IPR029050">
    <property type="entry name" value="Immunoprotect_excell_Ig-like"/>
</dbReference>
<gene>
    <name evidence="5" type="ORF">C5746_16990</name>
</gene>
<evidence type="ECO:0000313" key="5">
    <source>
        <dbReference type="EMBL" id="AXE78345.1"/>
    </source>
</evidence>
<dbReference type="Proteomes" id="UP000252698">
    <property type="component" value="Chromosome"/>
</dbReference>
<dbReference type="Gene3D" id="2.60.40.1240">
    <property type="match status" value="1"/>
</dbReference>
<protein>
    <recommendedName>
        <fullName evidence="4">DUF4352 domain-containing protein</fullName>
    </recommendedName>
</protein>
<keyword evidence="3" id="KW-0812">Transmembrane</keyword>
<proteinExistence type="predicted"/>
<feature type="transmembrane region" description="Helical" evidence="3">
    <location>
        <begin position="87"/>
        <end position="107"/>
    </location>
</feature>
<dbReference type="KEGG" id="sata:C5746_16990"/>
<dbReference type="Pfam" id="PF11611">
    <property type="entry name" value="DUF4352"/>
    <property type="match status" value="1"/>
</dbReference>
<feature type="compositionally biased region" description="Basic and acidic residues" evidence="2">
    <location>
        <begin position="136"/>
        <end position="150"/>
    </location>
</feature>
<feature type="domain" description="DUF4352" evidence="4">
    <location>
        <begin position="159"/>
        <end position="272"/>
    </location>
</feature>
<feature type="transmembrane region" description="Helical" evidence="3">
    <location>
        <begin position="33"/>
        <end position="66"/>
    </location>
</feature>
<keyword evidence="3" id="KW-1133">Transmembrane helix</keyword>
<name>A0A2Z5JF00_STRAR</name>
<evidence type="ECO:0000256" key="1">
    <source>
        <dbReference type="ARBA" id="ARBA00022729"/>
    </source>
</evidence>
<evidence type="ECO:0000256" key="2">
    <source>
        <dbReference type="SAM" id="MobiDB-lite"/>
    </source>
</evidence>
<evidence type="ECO:0000256" key="3">
    <source>
        <dbReference type="SAM" id="Phobius"/>
    </source>
</evidence>
<dbReference type="RefSeq" id="WP_114244929.1">
    <property type="nucleotide sequence ID" value="NZ_CP027306.1"/>
</dbReference>
<dbReference type="EMBL" id="CP027306">
    <property type="protein sequence ID" value="AXE78345.1"/>
    <property type="molecule type" value="Genomic_DNA"/>
</dbReference>
<dbReference type="AlphaFoldDB" id="A0A2Z5JF00"/>
<feature type="region of interest" description="Disordered" evidence="2">
    <location>
        <begin position="1"/>
        <end position="23"/>
    </location>
</feature>
<dbReference type="InterPro" id="IPR029051">
    <property type="entry name" value="DUF4352"/>
</dbReference>
<keyword evidence="3" id="KW-0472">Membrane</keyword>
<keyword evidence="1" id="KW-0732">Signal</keyword>
<dbReference type="GeneID" id="95520161"/>
<evidence type="ECO:0000259" key="4">
    <source>
        <dbReference type="Pfam" id="PF11611"/>
    </source>
</evidence>